<dbReference type="Pfam" id="PF08486">
    <property type="entry name" value="SpoIID"/>
    <property type="match status" value="1"/>
</dbReference>
<accession>A0ABW5PM24</accession>
<dbReference type="RefSeq" id="WP_141189666.1">
    <property type="nucleotide sequence ID" value="NZ_JBHUMR010000007.1"/>
</dbReference>
<reference evidence="3" key="1">
    <citation type="journal article" date="2019" name="Int. J. Syst. Evol. Microbiol.">
        <title>The Global Catalogue of Microorganisms (GCM) 10K type strain sequencing project: providing services to taxonomists for standard genome sequencing and annotation.</title>
        <authorList>
            <consortium name="The Broad Institute Genomics Platform"/>
            <consortium name="The Broad Institute Genome Sequencing Center for Infectious Disease"/>
            <person name="Wu L."/>
            <person name="Ma J."/>
        </authorList>
    </citation>
    <scope>NUCLEOTIDE SEQUENCE [LARGE SCALE GENOMIC DNA]</scope>
    <source>
        <strain evidence="3">TISTR 2241</strain>
    </source>
</reference>
<protein>
    <submittedName>
        <fullName evidence="2">Stage II sporulation protein D</fullName>
    </submittedName>
</protein>
<dbReference type="Proteomes" id="UP001597458">
    <property type="component" value="Unassembled WGS sequence"/>
</dbReference>
<dbReference type="NCBIfam" id="TIGR02669">
    <property type="entry name" value="SpoIID_LytB"/>
    <property type="match status" value="1"/>
</dbReference>
<feature type="domain" description="Sporulation stage II protein D amidase enhancer LytB N-terminal" evidence="1">
    <location>
        <begin position="61"/>
        <end position="167"/>
    </location>
</feature>
<dbReference type="PANTHER" id="PTHR30032:SF4">
    <property type="entry name" value="AMIDASE ENHANCER"/>
    <property type="match status" value="1"/>
</dbReference>
<sequence>MRKGIIILTLFVAIIILIPAVIVLPFSHAKDMKENQPPNKSKQNVEKKSKVKNTHITVSVYRENLKKTQKVPFNDYLVGVVGSEMPAKFDLEALKAQTLAARTYIISHLLGSGSTSFPDGGQVTDTTQNQVYKNDQELRRIWGKDYNWKIKKIRQAVHETADQIIMYKGEPISTPSFFSTSNGYTENAKDYWSGDIPYLQSVSSPWDKASPKYKVTEKQSVDTVERKLNINLSKTDGSIGKVIKRTDGKRIATFKIGNKTFTGRQIREALNLRSTDFTMKRKGNQVIIKTIGYGHGVGMSQYGAEGMAKEGANYKQILSHYYKGTSIQNMEPFTKKLEDK</sequence>
<name>A0ABW5PM24_9BACI</name>
<dbReference type="PANTHER" id="PTHR30032">
    <property type="entry name" value="N-ACETYLMURAMOYL-L-ALANINE AMIDASE-RELATED"/>
    <property type="match status" value="1"/>
</dbReference>
<keyword evidence="3" id="KW-1185">Reference proteome</keyword>
<dbReference type="InterPro" id="IPR013486">
    <property type="entry name" value="SpoIID/LytB"/>
</dbReference>
<dbReference type="InterPro" id="IPR014225">
    <property type="entry name" value="Spore_II_D_firmicutes"/>
</dbReference>
<evidence type="ECO:0000313" key="2">
    <source>
        <dbReference type="EMBL" id="MFD2616224.1"/>
    </source>
</evidence>
<organism evidence="2 3">
    <name type="scientific">Terrilactibacillus laevilacticus</name>
    <dbReference type="NCBI Taxonomy" id="1380157"/>
    <lineage>
        <taxon>Bacteria</taxon>
        <taxon>Bacillati</taxon>
        <taxon>Bacillota</taxon>
        <taxon>Bacilli</taxon>
        <taxon>Bacillales</taxon>
        <taxon>Bacillaceae</taxon>
        <taxon>Terrilactibacillus</taxon>
    </lineage>
</organism>
<dbReference type="NCBIfam" id="TIGR02870">
    <property type="entry name" value="spore_II_D"/>
    <property type="match status" value="1"/>
</dbReference>
<evidence type="ECO:0000313" key="3">
    <source>
        <dbReference type="Proteomes" id="UP001597458"/>
    </source>
</evidence>
<evidence type="ECO:0000259" key="1">
    <source>
        <dbReference type="Pfam" id="PF08486"/>
    </source>
</evidence>
<proteinExistence type="predicted"/>
<dbReference type="EMBL" id="JBHUMR010000007">
    <property type="protein sequence ID" value="MFD2616224.1"/>
    <property type="molecule type" value="Genomic_DNA"/>
</dbReference>
<comment type="caution">
    <text evidence="2">The sequence shown here is derived from an EMBL/GenBank/DDBJ whole genome shotgun (WGS) entry which is preliminary data.</text>
</comment>
<dbReference type="InterPro" id="IPR013693">
    <property type="entry name" value="SpoIID/LytB_N"/>
</dbReference>
<dbReference type="InterPro" id="IPR051922">
    <property type="entry name" value="Bact_Sporulation_Assoc"/>
</dbReference>
<gene>
    <name evidence="2" type="primary">spoIID</name>
    <name evidence="2" type="ORF">ACFSTF_02715</name>
</gene>